<organism evidence="1 2">
    <name type="scientific">Rapidithrix thailandica</name>
    <dbReference type="NCBI Taxonomy" id="413964"/>
    <lineage>
        <taxon>Bacteria</taxon>
        <taxon>Pseudomonadati</taxon>
        <taxon>Bacteroidota</taxon>
        <taxon>Cytophagia</taxon>
        <taxon>Cytophagales</taxon>
        <taxon>Flammeovirgaceae</taxon>
        <taxon>Rapidithrix</taxon>
    </lineage>
</organism>
<dbReference type="RefSeq" id="WP_346821795.1">
    <property type="nucleotide sequence ID" value="NZ_JBDKWZ010000007.1"/>
</dbReference>
<sequence>MLRNIKKEERFEIIENYLMGHLSSKDKGQVEWLMEDDVALKEEVEVHQMAMNLIKAYAYYVNLNDTHSALKKQRY</sequence>
<accession>A0AAW9S580</accession>
<evidence type="ECO:0000313" key="2">
    <source>
        <dbReference type="Proteomes" id="UP001403385"/>
    </source>
</evidence>
<name>A0AAW9S580_9BACT</name>
<keyword evidence="2" id="KW-1185">Reference proteome</keyword>
<proteinExistence type="predicted"/>
<gene>
    <name evidence="1" type="ORF">AAG747_13955</name>
</gene>
<dbReference type="EMBL" id="JBDKWZ010000007">
    <property type="protein sequence ID" value="MEN7549023.1"/>
    <property type="molecule type" value="Genomic_DNA"/>
</dbReference>
<comment type="caution">
    <text evidence="1">The sequence shown here is derived from an EMBL/GenBank/DDBJ whole genome shotgun (WGS) entry which is preliminary data.</text>
</comment>
<dbReference type="Proteomes" id="UP001403385">
    <property type="component" value="Unassembled WGS sequence"/>
</dbReference>
<dbReference type="AlphaFoldDB" id="A0AAW9S580"/>
<reference evidence="1 2" key="1">
    <citation type="submission" date="2024-04" db="EMBL/GenBank/DDBJ databases">
        <title>Novel genus in family Flammeovirgaceae.</title>
        <authorList>
            <person name="Nguyen T.H."/>
            <person name="Vuong T.Q."/>
            <person name="Le H."/>
            <person name="Kim S.-G."/>
        </authorList>
    </citation>
    <scope>NUCLEOTIDE SEQUENCE [LARGE SCALE GENOMIC DNA]</scope>
    <source>
        <strain evidence="1 2">JCM 23209</strain>
    </source>
</reference>
<evidence type="ECO:0000313" key="1">
    <source>
        <dbReference type="EMBL" id="MEN7549023.1"/>
    </source>
</evidence>
<protein>
    <submittedName>
        <fullName evidence="1">Uncharacterized protein</fullName>
    </submittedName>
</protein>